<evidence type="ECO:0000256" key="1">
    <source>
        <dbReference type="SAM" id="Phobius"/>
    </source>
</evidence>
<organism evidence="2 3">
    <name type="scientific">Pseudomaricurvus hydrocarbonicus</name>
    <dbReference type="NCBI Taxonomy" id="1470433"/>
    <lineage>
        <taxon>Bacteria</taxon>
        <taxon>Pseudomonadati</taxon>
        <taxon>Pseudomonadota</taxon>
        <taxon>Gammaproteobacteria</taxon>
        <taxon>Cellvibrionales</taxon>
        <taxon>Cellvibrionaceae</taxon>
        <taxon>Pseudomaricurvus</taxon>
    </lineage>
</organism>
<protein>
    <submittedName>
        <fullName evidence="2">Uncharacterized protein</fullName>
    </submittedName>
</protein>
<dbReference type="EMBL" id="JAAONZ010000001">
    <property type="protein sequence ID" value="NHO64102.1"/>
    <property type="molecule type" value="Genomic_DNA"/>
</dbReference>
<feature type="transmembrane region" description="Helical" evidence="1">
    <location>
        <begin position="54"/>
        <end position="74"/>
    </location>
</feature>
<dbReference type="AlphaFoldDB" id="A0A9E5MJJ4"/>
<proteinExistence type="predicted"/>
<keyword evidence="1" id="KW-0812">Transmembrane</keyword>
<sequence length="123" mass="13973">METVIALLMHWLGAQPETIRFATKAALVPTWFLAIYTMIVLLAPLSFQFWRRYGWGSLMVFVALAAVADVLFFQADLHWLGWSNYFWVWLAVTILASPGTMAVWASPCLCCALRARLWNCSTP</sequence>
<comment type="caution">
    <text evidence="2">The sequence shown here is derived from an EMBL/GenBank/DDBJ whole genome shotgun (WGS) entry which is preliminary data.</text>
</comment>
<evidence type="ECO:0000313" key="3">
    <source>
        <dbReference type="Proteomes" id="UP000787472"/>
    </source>
</evidence>
<keyword evidence="1" id="KW-1133">Transmembrane helix</keyword>
<keyword evidence="1" id="KW-0472">Membrane</keyword>
<dbReference type="Proteomes" id="UP000787472">
    <property type="component" value="Unassembled WGS sequence"/>
</dbReference>
<dbReference type="RefSeq" id="WP_167180788.1">
    <property type="nucleotide sequence ID" value="NZ_JAAONZ010000001.1"/>
</dbReference>
<feature type="transmembrane region" description="Helical" evidence="1">
    <location>
        <begin position="26"/>
        <end position="47"/>
    </location>
</feature>
<gene>
    <name evidence="2" type="ORF">G8770_00895</name>
</gene>
<accession>A0A9E5MJJ4</accession>
<evidence type="ECO:0000313" key="2">
    <source>
        <dbReference type="EMBL" id="NHO64102.1"/>
    </source>
</evidence>
<name>A0A9E5MJJ4_9GAMM</name>
<reference evidence="2" key="1">
    <citation type="submission" date="2020-03" db="EMBL/GenBank/DDBJ databases">
        <authorList>
            <person name="Guo F."/>
        </authorList>
    </citation>
    <scope>NUCLEOTIDE SEQUENCE</scope>
    <source>
        <strain evidence="2">JCM 30134</strain>
    </source>
</reference>
<feature type="transmembrane region" description="Helical" evidence="1">
    <location>
        <begin position="86"/>
        <end position="113"/>
    </location>
</feature>
<keyword evidence="3" id="KW-1185">Reference proteome</keyword>